<name>A0A8H3IQN7_9LECA</name>
<keyword evidence="3" id="KW-1185">Reference proteome</keyword>
<feature type="compositionally biased region" description="Basic and acidic residues" evidence="1">
    <location>
        <begin position="45"/>
        <end position="62"/>
    </location>
</feature>
<evidence type="ECO:0000256" key="1">
    <source>
        <dbReference type="SAM" id="MobiDB-lite"/>
    </source>
</evidence>
<accession>A0A8H3IQN7</accession>
<feature type="region of interest" description="Disordered" evidence="1">
    <location>
        <begin position="243"/>
        <end position="271"/>
    </location>
</feature>
<proteinExistence type="predicted"/>
<dbReference type="AlphaFoldDB" id="A0A8H3IQN7"/>
<feature type="region of interest" description="Disordered" evidence="1">
    <location>
        <begin position="733"/>
        <end position="760"/>
    </location>
</feature>
<feature type="compositionally biased region" description="Basic and acidic residues" evidence="1">
    <location>
        <begin position="577"/>
        <end position="598"/>
    </location>
</feature>
<protein>
    <submittedName>
        <fullName evidence="2">Uncharacterized protein</fullName>
    </submittedName>
</protein>
<feature type="compositionally biased region" description="Polar residues" evidence="1">
    <location>
        <begin position="393"/>
        <end position="430"/>
    </location>
</feature>
<comment type="caution">
    <text evidence="2">The sequence shown here is derived from an EMBL/GenBank/DDBJ whole genome shotgun (WGS) entry which is preliminary data.</text>
</comment>
<feature type="region of interest" description="Disordered" evidence="1">
    <location>
        <begin position="393"/>
        <end position="433"/>
    </location>
</feature>
<feature type="region of interest" description="Disordered" evidence="1">
    <location>
        <begin position="561"/>
        <end position="692"/>
    </location>
</feature>
<feature type="compositionally biased region" description="Basic and acidic residues" evidence="1">
    <location>
        <begin position="621"/>
        <end position="631"/>
    </location>
</feature>
<feature type="compositionally biased region" description="Basic residues" evidence="1">
    <location>
        <begin position="978"/>
        <end position="987"/>
    </location>
</feature>
<organism evidence="2 3">
    <name type="scientific">Imshaugia aleurites</name>
    <dbReference type="NCBI Taxonomy" id="172621"/>
    <lineage>
        <taxon>Eukaryota</taxon>
        <taxon>Fungi</taxon>
        <taxon>Dikarya</taxon>
        <taxon>Ascomycota</taxon>
        <taxon>Pezizomycotina</taxon>
        <taxon>Lecanoromycetes</taxon>
        <taxon>OSLEUM clade</taxon>
        <taxon>Lecanoromycetidae</taxon>
        <taxon>Lecanorales</taxon>
        <taxon>Lecanorineae</taxon>
        <taxon>Parmeliaceae</taxon>
        <taxon>Imshaugia</taxon>
    </lineage>
</organism>
<reference evidence="2" key="1">
    <citation type="submission" date="2021-03" db="EMBL/GenBank/DDBJ databases">
        <authorList>
            <person name="Tagirdzhanova G."/>
        </authorList>
    </citation>
    <scope>NUCLEOTIDE SEQUENCE</scope>
</reference>
<feature type="region of interest" description="Disordered" evidence="1">
    <location>
        <begin position="942"/>
        <end position="987"/>
    </location>
</feature>
<dbReference type="EMBL" id="CAJPDT010000055">
    <property type="protein sequence ID" value="CAF9929830.1"/>
    <property type="molecule type" value="Genomic_DNA"/>
</dbReference>
<evidence type="ECO:0000313" key="3">
    <source>
        <dbReference type="Proteomes" id="UP000664534"/>
    </source>
</evidence>
<gene>
    <name evidence="2" type="ORF">IMSHALPRED_008006</name>
</gene>
<feature type="compositionally biased region" description="Polar residues" evidence="1">
    <location>
        <begin position="86"/>
        <end position="100"/>
    </location>
</feature>
<evidence type="ECO:0000313" key="2">
    <source>
        <dbReference type="EMBL" id="CAF9929830.1"/>
    </source>
</evidence>
<feature type="region of interest" description="Disordered" evidence="1">
    <location>
        <begin position="44"/>
        <end position="130"/>
    </location>
</feature>
<sequence length="987" mass="107186">MAPRPKTYGTRRSHAQLAGELVNGTIADKPALKLRRTDVVSAKTRSGEEKVLAITQREEKQHIPSQSLGKEDESASGTPIEGHAASLSTPHSECRSTNLSPAGGSLEDGRLGGCGMLPQDTSTKEHGLRRKSIKRLVNGSSTPENQNLVTTVGFESIPTDNSSSSHAKPILHLNGPTKDYKRCPVVRDIDLEDIPRGLHDLAIWVAQIISKKEDKSHFLAISEPNQEDSSPQLGHDIEMSDALDNLEDGRMTRGKEKKRSQQMKGKEPANGLNGKIVAQIGTSLRPRDAASLEKRLKDNLNDDLKQKLFGPSKTTNRSTKMIERNACGQLLFNTLADMGNSENYESAAVLKLALDERKDDAPFLAAVQSLASSSKIMAFVNFLFSKDNAPQLEASNSDESRQSTGLETSGATTITETSGPTSRAGTSVSDSEGFFKATTKNKVKELKNTKKQKRSQEVIRALETATTILVQIQQGEAGTAYNTPYASGNMISNSMGLRHMGPPYLNQSAHGNAYGHPVGANMNNYASPYAKRVDPVNQTPESYASPYGNHLVPDIASESGLVGNGGRQAHKAHKAHKGDGCETRHMNNEAHAPQHDINDAGTEAEEGNDEAAGSVVENAEEDARKASKEADDQGVSNEKEETDEVCDKATSQGINNEEDVMSQKIDSDETEDDDANKEERSSEDNEASSDNELAAAKTDGENVAPPAENHKLFTGERLGDFSSTENIDWLLTMGNGGKIPRPSKRIRMSSPSRHFSSPTDAKVQMEVSRIINEIVFYKNWHGYPLWTTKQLFYASAEGQRLAAEFKRLMPMTKPVVNAIIPLAESQARLRFYQQLESRAIKEKRDREIQEGINRYYGPPIQMQQWGPPPGFPPAGLPPPGFPPAGLHPPGFPPPGFPPPGFPPAGFPPAGLPPAGLHPPGFPIPPPLLSNGPVQTQLVRRGNVIAAPPGGRNVEEEKKVETYGYPPKPGSRPGASQRGQKRKRATRH</sequence>
<dbReference type="Proteomes" id="UP000664534">
    <property type="component" value="Unassembled WGS sequence"/>
</dbReference>
<dbReference type="OrthoDB" id="5595797at2759"/>
<feature type="compositionally biased region" description="Polar residues" evidence="1">
    <location>
        <begin position="749"/>
        <end position="759"/>
    </location>
</feature>